<feature type="compositionally biased region" description="Pro residues" evidence="1">
    <location>
        <begin position="347"/>
        <end position="361"/>
    </location>
</feature>
<proteinExistence type="predicted"/>
<feature type="compositionally biased region" description="Polar residues" evidence="1">
    <location>
        <begin position="416"/>
        <end position="426"/>
    </location>
</feature>
<dbReference type="AlphaFoldDB" id="A0AAD7NP42"/>
<evidence type="ECO:0000313" key="3">
    <source>
        <dbReference type="Proteomes" id="UP001215598"/>
    </source>
</evidence>
<feature type="region of interest" description="Disordered" evidence="1">
    <location>
        <begin position="318"/>
        <end position="372"/>
    </location>
</feature>
<feature type="compositionally biased region" description="Pro residues" evidence="1">
    <location>
        <begin position="14"/>
        <end position="28"/>
    </location>
</feature>
<comment type="caution">
    <text evidence="2">The sequence shown here is derived from an EMBL/GenBank/DDBJ whole genome shotgun (WGS) entry which is preliminary data.</text>
</comment>
<dbReference type="Proteomes" id="UP001215598">
    <property type="component" value="Unassembled WGS sequence"/>
</dbReference>
<reference evidence="2" key="1">
    <citation type="submission" date="2023-03" db="EMBL/GenBank/DDBJ databases">
        <title>Massive genome expansion in bonnet fungi (Mycena s.s.) driven by repeated elements and novel gene families across ecological guilds.</title>
        <authorList>
            <consortium name="Lawrence Berkeley National Laboratory"/>
            <person name="Harder C.B."/>
            <person name="Miyauchi S."/>
            <person name="Viragh M."/>
            <person name="Kuo A."/>
            <person name="Thoen E."/>
            <person name="Andreopoulos B."/>
            <person name="Lu D."/>
            <person name="Skrede I."/>
            <person name="Drula E."/>
            <person name="Henrissat B."/>
            <person name="Morin E."/>
            <person name="Kohler A."/>
            <person name="Barry K."/>
            <person name="LaButti K."/>
            <person name="Morin E."/>
            <person name="Salamov A."/>
            <person name="Lipzen A."/>
            <person name="Mereny Z."/>
            <person name="Hegedus B."/>
            <person name="Baldrian P."/>
            <person name="Stursova M."/>
            <person name="Weitz H."/>
            <person name="Taylor A."/>
            <person name="Grigoriev I.V."/>
            <person name="Nagy L.G."/>
            <person name="Martin F."/>
            <person name="Kauserud H."/>
        </authorList>
    </citation>
    <scope>NUCLEOTIDE SEQUENCE</scope>
    <source>
        <strain evidence="2">CBHHK182m</strain>
    </source>
</reference>
<dbReference type="EMBL" id="JARKIB010000020">
    <property type="protein sequence ID" value="KAJ7768296.1"/>
    <property type="molecule type" value="Genomic_DNA"/>
</dbReference>
<feature type="region of interest" description="Disordered" evidence="1">
    <location>
        <begin position="1"/>
        <end position="41"/>
    </location>
</feature>
<feature type="region of interest" description="Disordered" evidence="1">
    <location>
        <begin position="408"/>
        <end position="441"/>
    </location>
</feature>
<evidence type="ECO:0000313" key="2">
    <source>
        <dbReference type="EMBL" id="KAJ7768296.1"/>
    </source>
</evidence>
<gene>
    <name evidence="2" type="ORF">B0H16DRAFT_1453027</name>
</gene>
<feature type="compositionally biased region" description="Basic and acidic residues" evidence="1">
    <location>
        <begin position="427"/>
        <end position="441"/>
    </location>
</feature>
<evidence type="ECO:0000256" key="1">
    <source>
        <dbReference type="SAM" id="MobiDB-lite"/>
    </source>
</evidence>
<keyword evidence="3" id="KW-1185">Reference proteome</keyword>
<organism evidence="2 3">
    <name type="scientific">Mycena metata</name>
    <dbReference type="NCBI Taxonomy" id="1033252"/>
    <lineage>
        <taxon>Eukaryota</taxon>
        <taxon>Fungi</taxon>
        <taxon>Dikarya</taxon>
        <taxon>Basidiomycota</taxon>
        <taxon>Agaricomycotina</taxon>
        <taxon>Agaricomycetes</taxon>
        <taxon>Agaricomycetidae</taxon>
        <taxon>Agaricales</taxon>
        <taxon>Marasmiineae</taxon>
        <taxon>Mycenaceae</taxon>
        <taxon>Mycena</taxon>
    </lineage>
</organism>
<accession>A0AAD7NP42</accession>
<protein>
    <submittedName>
        <fullName evidence="2">Uncharacterized protein</fullName>
    </submittedName>
</protein>
<name>A0AAD7NP42_9AGAR</name>
<sequence length="522" mass="55396">MSTSADTIRTLHPRPSPPHSPFQSPPDSPSLSASGSSVSSFPSVNSSFFFSSAAASPPHGPTPLPVEETLIIPSLTLPALLMLPKEAQGPVTRLLVLGDPHLAAAALLIDNPDDLDPSAWAYEDGFRVLRTSTQWREPNDRVDTDPNDDINDSNNDLNAHDLRSASPGFDRTNIELVALGKDVHQLDVSAIEDRILSPFRRIATLLAPPLLSSSHEEELLTALLVGPEAPLYTALLVVAPRVPMPSTSDPSAPISSSGVYSSSLSPSASASVLDSVASLPPASNVEHASATHFPHPADDIPAALRRLLPVLVLVPTPEPVHPPSAPPSEHASDPDDPNDTTASEIPAPAPTPPTARLPPHPTGCEIESHHNNVHTPASLRSLLRPPEARSLRVDTAARFVTWWRAGGVDPHARQPTHPTSSSSSYEPTRRAEKRPLHASMRRGDTYTARTRETQAQAQAAPCYPSYAPHGDPLHFPSLLALARDIMRASVAAVRGGVERSGWAFVAGVLLGVGMGVWASAST</sequence>
<feature type="compositionally biased region" description="Low complexity" evidence="1">
    <location>
        <begin position="29"/>
        <end position="41"/>
    </location>
</feature>
<feature type="region of interest" description="Disordered" evidence="1">
    <location>
        <begin position="137"/>
        <end position="157"/>
    </location>
</feature>